<dbReference type="Proteomes" id="UP001244011">
    <property type="component" value="Unassembled WGS sequence"/>
</dbReference>
<proteinExistence type="predicted"/>
<dbReference type="Pfam" id="PF20248">
    <property type="entry name" value="DUF6603"/>
    <property type="match status" value="1"/>
</dbReference>
<accession>A0AAJ0FCJ4</accession>
<dbReference type="RefSeq" id="XP_060279874.1">
    <property type="nucleotide sequence ID" value="XM_060432850.1"/>
</dbReference>
<comment type="caution">
    <text evidence="3">The sequence shown here is derived from an EMBL/GenBank/DDBJ whole genome shotgun (WGS) entry which is preliminary data.</text>
</comment>
<organism evidence="3 4">
    <name type="scientific">Phialemonium atrogriseum</name>
    <dbReference type="NCBI Taxonomy" id="1093897"/>
    <lineage>
        <taxon>Eukaryota</taxon>
        <taxon>Fungi</taxon>
        <taxon>Dikarya</taxon>
        <taxon>Ascomycota</taxon>
        <taxon>Pezizomycotina</taxon>
        <taxon>Sordariomycetes</taxon>
        <taxon>Sordariomycetidae</taxon>
        <taxon>Cephalothecales</taxon>
        <taxon>Cephalothecaceae</taxon>
        <taxon>Phialemonium</taxon>
    </lineage>
</organism>
<keyword evidence="4" id="KW-1185">Reference proteome</keyword>
<sequence length="1803" mass="195982">MCMRFSSSPCSEGRLSLPKLSVEPLGDNYEDDQEDDHEDLRWPVAGLAHYHSWLMKLPVREEWTAPPSALLVTNRQSPQYIGLLVAVMVEITPYQRRLVAVIPGRRPEGTVAATNSGDKYYIYSSKTGKSSGGNVHVLSPSPKNVDNFLFLLPDQGIILSAEPSGISASLDATDRWDTWMTNWDPSGQVSVTYDNAKDLNIQSFEFRLKVPWDVTFSSSADAIKFAFGTRTLDSSSLVPSPGMTDDGTPLYLGLDPEATPNNLKSTVGNLYTFAGLDTLGKSLPIKGLAGLGVTLKLDNAGEKRNALWFSPDLQLKTTMRLQFDIDGAEVLEEALRAFLPGLDFQGVSIACKKTMVLVGTNKGAQPVATGEIEIEIDCSVQPPSGDPVKMLLALQISKNNYELTFKIKPESKDGLTGIIGWLIGLLPQGSGVDSVENVLASDNLFKDHIFLRRLKVAVDASGSSPKIAGVSLDIEVSGTFGQGSDQSQRVAFLVSYNWSAGMGTLGTISGSFWNWFNSDDARVLNPNYRAASDLLPVTNTPATALDVVTLIPGQKVDTLPANVPTQVTKASIYLSQSQFAIQATLQSKDSTTGEKESTVPQIDLGRIDLSASYSWGSQKDFKLSLGITSVLIPSKTSKHPESAILTGSLDYSSGDKTWELKASLQSLYASTLCEFFDPDSVDHVIPLIDSLVIDHLTLDYKYTGSSEVQGKAVGTYFKFDGLILVGGLALQLDFHYENQKPWSFTATLQPQDKEATIGSVLSDILGDDDLDLPTFLADTKISAKDSPGGIKLDVEKSPGAEGVFQFMSSIQVGELELTFAQIHLAEWDAKIPSKRFVKFALVGLPEVDLPLIGDLTQPFDEMYLMWVQDGTGLNKASPGLTRQEIDDLNKTLTDHPLVPKDKFQSPAPKDVLISAGSHFAIITKDQQGVRTCVLDYDFKKSQPQQQPKPPKQAKALTLAGEEEEEEQDDDDLEAEGPPKPDSDGNSSSAPFKKKSGPLAISNIGLKYADKTLHIQFTATFELGPLGFSLIGFSINLQITSLHLDGITMLLPSLEGLSASFEKPPLTIAGIIRHGKSENLDYYAGGLIIGWVPYQLQAAGFYGDALPEGSTDPNKRFKSVFVFARLDGPLVTLEFAEISGVTGGFGYKSEVRVPTADQVVNFPFVKSTSLAGATESALTTLERLTSPKADGWFKPLDDTYWAAAGMKIDAFQMISLDAVAVIQFGQSIKMGLFAVALADIPTSASKVKFAHVELGIAVVIDLDYGTLKAEAQLSPNSYILDPNCHLTGGSALYYWFDAPHADRSLIGDFVFTLGGYHQAFAVPAGYPNPPRLAISWSLGSNLSITGQAYFAITPKACMGGGRLHAAFHAGPIEAWFDAFADFLINYKPFHFLAEAGISVGVRFNLDVLFIHIHISVEVGADLTLWGPPMAGRVHVDIKVAKFDINFGSAGDDKPPASLLEFYHLVLQASSKQTKTTAAAATAPKALAEFERSRVIELDDDDQPLLPQAAEAEEEGEDDPPKKDEGHTFLAQSGLMNDTDKPERDHNQTWTVRGGTFSFVVGCKIAIAKAEQVDEKDKPIATVEYTDETIYAKPMHLTDALDSSVKISITQEDSHEPPKVWPMEKFVKSVPTGLWAKYNDRSDPSKSGNNISELLDTSDGGIRLMMGVLLTGPPPFMSEDKLPTFIILDANLEDLDAVRKFPVPVPASEEWVGAQPQEGKAQWDEVHRMWETPNWDSDAAAALGGKDEEEEGEREEEKDGVQTTFVATWAVAFGWDAALAKMAKMPLLLEKRFDQLYVAAPLLTK</sequence>
<evidence type="ECO:0000256" key="1">
    <source>
        <dbReference type="SAM" id="MobiDB-lite"/>
    </source>
</evidence>
<dbReference type="InterPro" id="IPR046538">
    <property type="entry name" value="DUF6603"/>
</dbReference>
<reference evidence="3" key="1">
    <citation type="submission" date="2023-06" db="EMBL/GenBank/DDBJ databases">
        <title>Genome-scale phylogeny and comparative genomics of the fungal order Sordariales.</title>
        <authorList>
            <consortium name="Lawrence Berkeley National Laboratory"/>
            <person name="Hensen N."/>
            <person name="Bonometti L."/>
            <person name="Westerberg I."/>
            <person name="Brannstrom I.O."/>
            <person name="Guillou S."/>
            <person name="Cros-Aarteil S."/>
            <person name="Calhoun S."/>
            <person name="Haridas S."/>
            <person name="Kuo A."/>
            <person name="Mondo S."/>
            <person name="Pangilinan J."/>
            <person name="Riley R."/>
            <person name="Labutti K."/>
            <person name="Andreopoulos B."/>
            <person name="Lipzen A."/>
            <person name="Chen C."/>
            <person name="Yanf M."/>
            <person name="Daum C."/>
            <person name="Ng V."/>
            <person name="Clum A."/>
            <person name="Steindorff A."/>
            <person name="Ohm R."/>
            <person name="Martin F."/>
            <person name="Silar P."/>
            <person name="Natvig D."/>
            <person name="Lalanne C."/>
            <person name="Gautier V."/>
            <person name="Ament-Velasquez S.L."/>
            <person name="Kruys A."/>
            <person name="Hutchinson M.I."/>
            <person name="Powell A.J."/>
            <person name="Barry K."/>
            <person name="Miller A.N."/>
            <person name="Grigoriev I.V."/>
            <person name="Debuchy R."/>
            <person name="Gladieux P."/>
            <person name="Thoren M.H."/>
            <person name="Johannesson H."/>
        </authorList>
    </citation>
    <scope>NUCLEOTIDE SEQUENCE</scope>
    <source>
        <strain evidence="3">8032-3</strain>
    </source>
</reference>
<feature type="region of interest" description="Disordered" evidence="1">
    <location>
        <begin position="940"/>
        <end position="993"/>
    </location>
</feature>
<feature type="domain" description="DUF6603" evidence="2">
    <location>
        <begin position="992"/>
        <end position="1512"/>
    </location>
</feature>
<evidence type="ECO:0000313" key="3">
    <source>
        <dbReference type="EMBL" id="KAK1763661.1"/>
    </source>
</evidence>
<gene>
    <name evidence="3" type="ORF">QBC33DRAFT_622639</name>
</gene>
<feature type="compositionally biased region" description="Acidic residues" evidence="1">
    <location>
        <begin position="960"/>
        <end position="974"/>
    </location>
</feature>
<feature type="region of interest" description="Disordered" evidence="1">
    <location>
        <begin position="1736"/>
        <end position="1758"/>
    </location>
</feature>
<dbReference type="EMBL" id="MU839025">
    <property type="protein sequence ID" value="KAK1763661.1"/>
    <property type="molecule type" value="Genomic_DNA"/>
</dbReference>
<protein>
    <recommendedName>
        <fullName evidence="2">DUF6603 domain-containing protein</fullName>
    </recommendedName>
</protein>
<dbReference type="GeneID" id="85316037"/>
<evidence type="ECO:0000313" key="4">
    <source>
        <dbReference type="Proteomes" id="UP001244011"/>
    </source>
</evidence>
<evidence type="ECO:0000259" key="2">
    <source>
        <dbReference type="Pfam" id="PF20248"/>
    </source>
</evidence>
<name>A0AAJ0FCJ4_9PEZI</name>